<dbReference type="SUPFAM" id="SSF109854">
    <property type="entry name" value="DinB/YfiT-like putative metalloenzymes"/>
    <property type="match status" value="1"/>
</dbReference>
<dbReference type="Proteomes" id="UP000516305">
    <property type="component" value="Chromosome"/>
</dbReference>
<dbReference type="Gene3D" id="1.20.120.450">
    <property type="entry name" value="dinb family like domain"/>
    <property type="match status" value="1"/>
</dbReference>
<dbReference type="RefSeq" id="WP_210758418.1">
    <property type="nucleotide sequence ID" value="NZ_CP060139.1"/>
</dbReference>
<dbReference type="InterPro" id="IPR011466">
    <property type="entry name" value="DUF1572"/>
</dbReference>
<evidence type="ECO:0000313" key="2">
    <source>
        <dbReference type="Proteomes" id="UP000516305"/>
    </source>
</evidence>
<protein>
    <submittedName>
        <fullName evidence="1">DUF1572 family protein</fullName>
    </submittedName>
</protein>
<dbReference type="AlphaFoldDB" id="A0A7H0VDT4"/>
<dbReference type="EMBL" id="CP060139">
    <property type="protein sequence ID" value="QNR23882.1"/>
    <property type="molecule type" value="Genomic_DNA"/>
</dbReference>
<name>A0A7H0VDT4_9FLAO</name>
<dbReference type="KEGG" id="chyd:H4K34_16120"/>
<organism evidence="1 2">
    <name type="scientific">Croceimicrobium hydrocarbonivorans</name>
    <dbReference type="NCBI Taxonomy" id="2761580"/>
    <lineage>
        <taxon>Bacteria</taxon>
        <taxon>Pseudomonadati</taxon>
        <taxon>Bacteroidota</taxon>
        <taxon>Flavobacteriia</taxon>
        <taxon>Flavobacteriales</taxon>
        <taxon>Owenweeksiaceae</taxon>
        <taxon>Croceimicrobium</taxon>
    </lineage>
</organism>
<dbReference type="Pfam" id="PF07609">
    <property type="entry name" value="DUF1572"/>
    <property type="match status" value="1"/>
</dbReference>
<proteinExistence type="predicted"/>
<reference evidence="1 2" key="1">
    <citation type="submission" date="2020-08" db="EMBL/GenBank/DDBJ databases">
        <title>Croceimicrobium hydrocarbonivorans gen. nov., sp. nov., a novel marine bacterium isolated from a bacterial consortium that degrades polyethylene terephthalate.</title>
        <authorList>
            <person name="Liu R."/>
        </authorList>
    </citation>
    <scope>NUCLEOTIDE SEQUENCE [LARGE SCALE GENOMIC DNA]</scope>
    <source>
        <strain evidence="1 2">A20-9</strain>
    </source>
</reference>
<evidence type="ECO:0000313" key="1">
    <source>
        <dbReference type="EMBL" id="QNR23882.1"/>
    </source>
</evidence>
<accession>A0A7H0VDT4</accession>
<sequence>MVSAYIESLRKEFERYKSLGEKTFAQLRDEDLFWHFNDESNSIAIIVNHLAGNMLSRWTDFLNSDGEKEWRHRDQEFEDKIKSRAELEERWNQGWTCLFEALDAVNESNFQQTIYIRSEAHSIIEAFHRQLGHYASHIGQIQYIGRMIKGADWQSLSIPKGESESFNAYMKQGKS</sequence>
<gene>
    <name evidence="1" type="ORF">H4K34_16120</name>
</gene>
<keyword evidence="2" id="KW-1185">Reference proteome</keyword>
<dbReference type="InterPro" id="IPR034660">
    <property type="entry name" value="DinB/YfiT-like"/>
</dbReference>